<protein>
    <submittedName>
        <fullName evidence="1">Uncharacterized protein</fullName>
    </submittedName>
</protein>
<dbReference type="Proteomes" id="UP000277094">
    <property type="component" value="Unassembled WGS sequence"/>
</dbReference>
<evidence type="ECO:0000313" key="2">
    <source>
        <dbReference type="Proteomes" id="UP000277094"/>
    </source>
</evidence>
<dbReference type="AlphaFoldDB" id="A0A3N0DSG2"/>
<reference evidence="1 2" key="1">
    <citation type="submission" date="2018-11" db="EMBL/GenBank/DDBJ databases">
        <authorList>
            <person name="Li F."/>
        </authorList>
    </citation>
    <scope>NUCLEOTIDE SEQUENCE [LARGE SCALE GENOMIC DNA]</scope>
    <source>
        <strain evidence="1 2">KIS18-7</strain>
    </source>
</reference>
<sequence>MRDSGPYEVGKDIEPGVWITSDPGECLGYVARTRDFDIEGSGDPDDYVGGAVLVGDVHRIVLHRGEFFFADRCSWSRAEASDRTPDPATTAGACAILVGKGDLVQRTLDFGHRAQGDRDDRTTWELQERLSAVVMSQTKKLWSPAGQLVDYLDDPDGYNDGAGTIPKVTRAVDLIRSVCGRS</sequence>
<accession>A0A3N0DSG2</accession>
<name>A0A3N0DSG2_9ACTN</name>
<comment type="caution">
    <text evidence="1">The sequence shown here is derived from an EMBL/GenBank/DDBJ whole genome shotgun (WGS) entry which is preliminary data.</text>
</comment>
<organism evidence="1 2">
    <name type="scientific">Nocardioides marmorisolisilvae</name>
    <dbReference type="NCBI Taxonomy" id="1542737"/>
    <lineage>
        <taxon>Bacteria</taxon>
        <taxon>Bacillati</taxon>
        <taxon>Actinomycetota</taxon>
        <taxon>Actinomycetes</taxon>
        <taxon>Propionibacteriales</taxon>
        <taxon>Nocardioidaceae</taxon>
        <taxon>Nocardioides</taxon>
    </lineage>
</organism>
<keyword evidence="2" id="KW-1185">Reference proteome</keyword>
<gene>
    <name evidence="1" type="ORF">EFL95_05580</name>
</gene>
<evidence type="ECO:0000313" key="1">
    <source>
        <dbReference type="EMBL" id="RNL78562.1"/>
    </source>
</evidence>
<proteinExistence type="predicted"/>
<dbReference type="EMBL" id="RJSG01000002">
    <property type="protein sequence ID" value="RNL78562.1"/>
    <property type="molecule type" value="Genomic_DNA"/>
</dbReference>